<dbReference type="PROSITE" id="PS51186">
    <property type="entry name" value="GNAT"/>
    <property type="match status" value="1"/>
</dbReference>
<dbReference type="CDD" id="cd04301">
    <property type="entry name" value="NAT_SF"/>
    <property type="match status" value="1"/>
</dbReference>
<gene>
    <name evidence="3" type="ORF">BU204_23910</name>
</gene>
<reference evidence="3 4" key="1">
    <citation type="submission" date="2016-12" db="EMBL/GenBank/DDBJ databases">
        <title>The draft genome sequence of Actinophytocola sp. 11-183.</title>
        <authorList>
            <person name="Wang W."/>
            <person name="Yuan L."/>
        </authorList>
    </citation>
    <scope>NUCLEOTIDE SEQUENCE [LARGE SCALE GENOMIC DNA]</scope>
    <source>
        <strain evidence="3 4">11-183</strain>
    </source>
</reference>
<dbReference type="PANTHER" id="PTHR43072:SF60">
    <property type="entry name" value="L-2,4-DIAMINOBUTYRIC ACID ACETYLTRANSFERASE"/>
    <property type="match status" value="1"/>
</dbReference>
<name>A0A1Q8CL77_9PSEU</name>
<dbReference type="InterPro" id="IPR000182">
    <property type="entry name" value="GNAT_dom"/>
</dbReference>
<comment type="caution">
    <text evidence="3">The sequence shown here is derived from an EMBL/GenBank/DDBJ whole genome shotgun (WGS) entry which is preliminary data.</text>
</comment>
<dbReference type="GO" id="GO:0016747">
    <property type="term" value="F:acyltransferase activity, transferring groups other than amino-acyl groups"/>
    <property type="evidence" value="ECO:0007669"/>
    <property type="project" value="InterPro"/>
</dbReference>
<dbReference type="Proteomes" id="UP000185596">
    <property type="component" value="Unassembled WGS sequence"/>
</dbReference>
<evidence type="ECO:0000313" key="4">
    <source>
        <dbReference type="Proteomes" id="UP000185596"/>
    </source>
</evidence>
<keyword evidence="4" id="KW-1185">Reference proteome</keyword>
<dbReference type="Pfam" id="PF00583">
    <property type="entry name" value="Acetyltransf_1"/>
    <property type="match status" value="1"/>
</dbReference>
<dbReference type="Gene3D" id="3.40.630.30">
    <property type="match status" value="1"/>
</dbReference>
<dbReference type="STRING" id="1912961.BU204_23910"/>
<feature type="compositionally biased region" description="Basic and acidic residues" evidence="1">
    <location>
        <begin position="166"/>
        <end position="181"/>
    </location>
</feature>
<feature type="domain" description="N-acetyltransferase" evidence="2">
    <location>
        <begin position="4"/>
        <end position="163"/>
    </location>
</feature>
<evidence type="ECO:0000313" key="3">
    <source>
        <dbReference type="EMBL" id="OLF15113.1"/>
    </source>
</evidence>
<dbReference type="EMBL" id="MSIE01000045">
    <property type="protein sequence ID" value="OLF15113.1"/>
    <property type="molecule type" value="Genomic_DNA"/>
</dbReference>
<accession>A0A1Q8CL77</accession>
<sequence>MAMIQVRRLTPDEWRLWREIRLAALADAPYAYGSTLEHEQAFDESVWRERLSAAGSMTAVALDGTEPAGAMAVFTPAGAAVPMLVAAWVHPAHRGRGVGDALVSDVLAWVRETGRDRIELRVADGNEPARRLFTRHGFVPTGDRERLESDPSVLTERLAWTAETDGEPRTRESEVERVPRS</sequence>
<dbReference type="SUPFAM" id="SSF55729">
    <property type="entry name" value="Acyl-CoA N-acyltransferases (Nat)"/>
    <property type="match status" value="1"/>
</dbReference>
<organism evidence="3 4">
    <name type="scientific">Actinophytocola xanthii</name>
    <dbReference type="NCBI Taxonomy" id="1912961"/>
    <lineage>
        <taxon>Bacteria</taxon>
        <taxon>Bacillati</taxon>
        <taxon>Actinomycetota</taxon>
        <taxon>Actinomycetes</taxon>
        <taxon>Pseudonocardiales</taxon>
        <taxon>Pseudonocardiaceae</taxon>
    </lineage>
</organism>
<dbReference type="AlphaFoldDB" id="A0A1Q8CL77"/>
<proteinExistence type="predicted"/>
<evidence type="ECO:0000256" key="1">
    <source>
        <dbReference type="SAM" id="MobiDB-lite"/>
    </source>
</evidence>
<protein>
    <recommendedName>
        <fullName evidence="2">N-acetyltransferase domain-containing protein</fullName>
    </recommendedName>
</protein>
<feature type="region of interest" description="Disordered" evidence="1">
    <location>
        <begin position="157"/>
        <end position="181"/>
    </location>
</feature>
<dbReference type="InterPro" id="IPR016181">
    <property type="entry name" value="Acyl_CoA_acyltransferase"/>
</dbReference>
<evidence type="ECO:0000259" key="2">
    <source>
        <dbReference type="PROSITE" id="PS51186"/>
    </source>
</evidence>
<dbReference type="PANTHER" id="PTHR43072">
    <property type="entry name" value="N-ACETYLTRANSFERASE"/>
    <property type="match status" value="1"/>
</dbReference>